<dbReference type="InterPro" id="IPR014729">
    <property type="entry name" value="Rossmann-like_a/b/a_fold"/>
</dbReference>
<dbReference type="AlphaFoldDB" id="A0A1L8RJG3"/>
<protein>
    <recommendedName>
        <fullName evidence="1">DUF218 domain-containing protein</fullName>
    </recommendedName>
</protein>
<evidence type="ECO:0000313" key="2">
    <source>
        <dbReference type="EMBL" id="OJG19921.1"/>
    </source>
</evidence>
<proteinExistence type="predicted"/>
<evidence type="ECO:0000259" key="1">
    <source>
        <dbReference type="Pfam" id="PF02698"/>
    </source>
</evidence>
<dbReference type="CDD" id="cd06259">
    <property type="entry name" value="YdcF-like"/>
    <property type="match status" value="1"/>
</dbReference>
<evidence type="ECO:0000313" key="3">
    <source>
        <dbReference type="Proteomes" id="UP000181884"/>
    </source>
</evidence>
<organism evidence="2 3">
    <name type="scientific">Enterococcus canis</name>
    <dbReference type="NCBI Taxonomy" id="214095"/>
    <lineage>
        <taxon>Bacteria</taxon>
        <taxon>Bacillati</taxon>
        <taxon>Bacillota</taxon>
        <taxon>Bacilli</taxon>
        <taxon>Lactobacillales</taxon>
        <taxon>Enterococcaceae</taxon>
        <taxon>Enterococcus</taxon>
    </lineage>
</organism>
<dbReference type="Proteomes" id="UP000181884">
    <property type="component" value="Unassembled WGS sequence"/>
</dbReference>
<dbReference type="PANTHER" id="PTHR30336:SF20">
    <property type="entry name" value="DUF218 DOMAIN-CONTAINING PROTEIN"/>
    <property type="match status" value="1"/>
</dbReference>
<sequence length="238" mass="27053">MNHWNTVIYYLADADFTNEQLPTFEAAILAGNSLPFIADQAAALLLKGKVKTLVLSGGVGHATQYLVENFAKIGWQPTAKTEAEMVAEYLQRFYPIADEQLILETSSTNSGENAAFSLALLQEKGLMPFELLLLQDPLLMRRTRATFQRQWREELTSFATYVPFQPSVTEPFELDTESRQWWSPAYFQQLVFGEMRRLQNNADGYGPLGQDFIDELEIPAEVLAAFQQLQQEFPEISR</sequence>
<feature type="domain" description="DUF218" evidence="1">
    <location>
        <begin position="37"/>
        <end position="164"/>
    </location>
</feature>
<gene>
    <name evidence="2" type="ORF">RU97_GL000154</name>
</gene>
<accession>A0A1L8RJG3</accession>
<dbReference type="GO" id="GO:0005886">
    <property type="term" value="C:plasma membrane"/>
    <property type="evidence" value="ECO:0007669"/>
    <property type="project" value="TreeGrafter"/>
</dbReference>
<keyword evidence="3" id="KW-1185">Reference proteome</keyword>
<dbReference type="PANTHER" id="PTHR30336">
    <property type="entry name" value="INNER MEMBRANE PROTEIN, PROBABLE PERMEASE"/>
    <property type="match status" value="1"/>
</dbReference>
<dbReference type="Gene3D" id="1.10.3620.10">
    <property type="entry name" value="YdcF like domain"/>
    <property type="match status" value="1"/>
</dbReference>
<dbReference type="InterPro" id="IPR051599">
    <property type="entry name" value="Cell_Envelope_Assoc"/>
</dbReference>
<reference evidence="2 3" key="1">
    <citation type="submission" date="2014-12" db="EMBL/GenBank/DDBJ databases">
        <title>Draft genome sequences of 29 type strains of Enterococci.</title>
        <authorList>
            <person name="Zhong Z."/>
            <person name="Sun Z."/>
            <person name="Liu W."/>
            <person name="Zhang W."/>
            <person name="Zhang H."/>
        </authorList>
    </citation>
    <scope>NUCLEOTIDE SEQUENCE [LARGE SCALE GENOMIC DNA]</scope>
    <source>
        <strain evidence="2 3">DSM 17029</strain>
    </source>
</reference>
<dbReference type="RefSeq" id="WP_067391554.1">
    <property type="nucleotide sequence ID" value="NZ_JXKH01000001.1"/>
</dbReference>
<dbReference type="InterPro" id="IPR003848">
    <property type="entry name" value="DUF218"/>
</dbReference>
<dbReference type="EMBL" id="JXKH01000001">
    <property type="protein sequence ID" value="OJG19921.1"/>
    <property type="molecule type" value="Genomic_DNA"/>
</dbReference>
<dbReference type="Pfam" id="PF02698">
    <property type="entry name" value="DUF218"/>
    <property type="match status" value="1"/>
</dbReference>
<dbReference type="Gene3D" id="3.40.50.620">
    <property type="entry name" value="HUPs"/>
    <property type="match status" value="1"/>
</dbReference>
<comment type="caution">
    <text evidence="2">The sequence shown here is derived from an EMBL/GenBank/DDBJ whole genome shotgun (WGS) entry which is preliminary data.</text>
</comment>
<name>A0A1L8RJG3_9ENTE</name>